<evidence type="ECO:0000256" key="1">
    <source>
        <dbReference type="ARBA" id="ARBA00034772"/>
    </source>
</evidence>
<dbReference type="InterPro" id="IPR008948">
    <property type="entry name" value="L-Aspartase-like"/>
</dbReference>
<keyword evidence="3" id="KW-0456">Lyase</keyword>
<reference evidence="4" key="1">
    <citation type="journal article" date="2019" name="Int. J. Syst. Evol. Microbiol.">
        <title>The Global Catalogue of Microorganisms (GCM) 10K type strain sequencing project: providing services to taxonomists for standard genome sequencing and annotation.</title>
        <authorList>
            <consortium name="The Broad Institute Genomics Platform"/>
            <consortium name="The Broad Institute Genome Sequencing Center for Infectious Disease"/>
            <person name="Wu L."/>
            <person name="Ma J."/>
        </authorList>
    </citation>
    <scope>NUCLEOTIDE SEQUENCE [LARGE SCALE GENOMIC DNA]</scope>
    <source>
        <strain evidence="4">CGMCC 4.7242</strain>
    </source>
</reference>
<dbReference type="Pfam" id="PF00206">
    <property type="entry name" value="Lyase_1"/>
    <property type="match status" value="1"/>
</dbReference>
<dbReference type="Gene3D" id="1.10.40.30">
    <property type="entry name" value="Fumarase/aspartase (C-terminal domain)"/>
    <property type="match status" value="1"/>
</dbReference>
<dbReference type="PANTHER" id="PTHR43172">
    <property type="entry name" value="ADENYLOSUCCINATE LYASE"/>
    <property type="match status" value="1"/>
</dbReference>
<protein>
    <submittedName>
        <fullName evidence="3">Lyase family protein</fullName>
    </submittedName>
</protein>
<dbReference type="PRINTS" id="PR00145">
    <property type="entry name" value="ARGSUCLYASE"/>
</dbReference>
<name>A0ABW4S237_9RHOB</name>
<dbReference type="EMBL" id="JBHUGH010000003">
    <property type="protein sequence ID" value="MFD1911672.1"/>
    <property type="molecule type" value="Genomic_DNA"/>
</dbReference>
<dbReference type="RefSeq" id="WP_390259988.1">
    <property type="nucleotide sequence ID" value="NZ_JBHUGH010000003.1"/>
</dbReference>
<dbReference type="SUPFAM" id="SSF48557">
    <property type="entry name" value="L-aspartase-like"/>
    <property type="match status" value="1"/>
</dbReference>
<gene>
    <name evidence="3" type="ORF">ACFSGJ_05510</name>
</gene>
<dbReference type="InterPro" id="IPR019468">
    <property type="entry name" value="AdenyloSucc_lyase_C"/>
</dbReference>
<dbReference type="SMART" id="SM00998">
    <property type="entry name" value="ADSL_C"/>
    <property type="match status" value="1"/>
</dbReference>
<dbReference type="InterPro" id="IPR000362">
    <property type="entry name" value="Fumarate_lyase_fam"/>
</dbReference>
<dbReference type="Gene3D" id="1.20.200.10">
    <property type="entry name" value="Fumarase/aspartase (Central domain)"/>
    <property type="match status" value="1"/>
</dbReference>
<keyword evidence="4" id="KW-1185">Reference proteome</keyword>
<dbReference type="InterPro" id="IPR022761">
    <property type="entry name" value="Fumarate_lyase_N"/>
</dbReference>
<organism evidence="3 4">
    <name type="scientific">Halodurantibacterium flavum</name>
    <dbReference type="NCBI Taxonomy" id="1382802"/>
    <lineage>
        <taxon>Bacteria</taxon>
        <taxon>Pseudomonadati</taxon>
        <taxon>Pseudomonadota</taxon>
        <taxon>Alphaproteobacteria</taxon>
        <taxon>Rhodobacterales</taxon>
        <taxon>Paracoccaceae</taxon>
        <taxon>Halodurantibacterium</taxon>
    </lineage>
</organism>
<dbReference type="PANTHER" id="PTHR43172:SF2">
    <property type="entry name" value="ADENYLOSUCCINATE LYASE C-TERMINAL DOMAIN-CONTAINING PROTEIN"/>
    <property type="match status" value="1"/>
</dbReference>
<proteinExistence type="inferred from homology"/>
<evidence type="ECO:0000313" key="3">
    <source>
        <dbReference type="EMBL" id="MFD1911672.1"/>
    </source>
</evidence>
<sequence>MARSAGDPWAGDALMAASALDSAIYRDLFHDADIARLFTDSAEVRAMLLVEGALARAQGAAGLIPETAAAFIHRAAMEMQIDPAGLAPDTGTNAVPVPALVAAFRKAMEAPDHAQYLHWGATSQDIMETALMLRLRQVIALQAQRLDRTVAALATLAETHADLPMAARTYGQVATPTSFGAVVAGWGAPLLRHRDRLHELQPRLLTASLSGAAGTLSVMGDRGPAVRAAMAEGLGLADPGESWHPARDRLAEYAGWMTGLTASLAKMGEDLILLTQSGFGEVQLGGGGASSTMPQKSNPVVPSVLLALGRMMVGLNANMQGAAIHRQQRDGAAWFVEWLTLPQMCMIAGRALSLAAEQAAALRPVPDRMMAGVDDGLGLIHAEALTFALTDRMSRPAAAAEVKALCKQAMAEGRSLVALADARWPDAGFSARLTPAAQLGRAPAEARAFAARARAAGIA</sequence>
<dbReference type="PRINTS" id="PR00149">
    <property type="entry name" value="FUMRATELYASE"/>
</dbReference>
<dbReference type="GO" id="GO:0016829">
    <property type="term" value="F:lyase activity"/>
    <property type="evidence" value="ECO:0007669"/>
    <property type="project" value="UniProtKB-KW"/>
</dbReference>
<feature type="domain" description="Adenylosuccinate lyase C-terminal" evidence="2">
    <location>
        <begin position="377"/>
        <end position="450"/>
    </location>
</feature>
<comment type="caution">
    <text evidence="3">The sequence shown here is derived from an EMBL/GenBank/DDBJ whole genome shotgun (WGS) entry which is preliminary data.</text>
</comment>
<dbReference type="Proteomes" id="UP001597353">
    <property type="component" value="Unassembled WGS sequence"/>
</dbReference>
<comment type="similarity">
    <text evidence="1">Belongs to the class-II fumarase/aspartase family.</text>
</comment>
<evidence type="ECO:0000313" key="4">
    <source>
        <dbReference type="Proteomes" id="UP001597353"/>
    </source>
</evidence>
<evidence type="ECO:0000259" key="2">
    <source>
        <dbReference type="SMART" id="SM00998"/>
    </source>
</evidence>
<accession>A0ABW4S237</accession>